<dbReference type="AlphaFoldDB" id="A0AAW2EXG2"/>
<evidence type="ECO:0000256" key="1">
    <source>
        <dbReference type="SAM" id="MobiDB-lite"/>
    </source>
</evidence>
<proteinExistence type="predicted"/>
<feature type="compositionally biased region" description="Basic and acidic residues" evidence="1">
    <location>
        <begin position="89"/>
        <end position="109"/>
    </location>
</feature>
<dbReference type="EMBL" id="JADYXP020000017">
    <property type="protein sequence ID" value="KAL0107303.1"/>
    <property type="molecule type" value="Genomic_DNA"/>
</dbReference>
<evidence type="ECO:0000313" key="2">
    <source>
        <dbReference type="EMBL" id="KAL0107303.1"/>
    </source>
</evidence>
<dbReference type="Proteomes" id="UP001430953">
    <property type="component" value="Unassembled WGS sequence"/>
</dbReference>
<reference evidence="2 3" key="1">
    <citation type="submission" date="2023-03" db="EMBL/GenBank/DDBJ databases">
        <title>High recombination rates correlate with genetic variation in Cardiocondyla obscurior ants.</title>
        <authorList>
            <person name="Errbii M."/>
        </authorList>
    </citation>
    <scope>NUCLEOTIDE SEQUENCE [LARGE SCALE GENOMIC DNA]</scope>
    <source>
        <strain evidence="2">Alpha-2009</strain>
        <tissue evidence="2">Whole body</tissue>
    </source>
</reference>
<organism evidence="2 3">
    <name type="scientific">Cardiocondyla obscurior</name>
    <dbReference type="NCBI Taxonomy" id="286306"/>
    <lineage>
        <taxon>Eukaryota</taxon>
        <taxon>Metazoa</taxon>
        <taxon>Ecdysozoa</taxon>
        <taxon>Arthropoda</taxon>
        <taxon>Hexapoda</taxon>
        <taxon>Insecta</taxon>
        <taxon>Pterygota</taxon>
        <taxon>Neoptera</taxon>
        <taxon>Endopterygota</taxon>
        <taxon>Hymenoptera</taxon>
        <taxon>Apocrita</taxon>
        <taxon>Aculeata</taxon>
        <taxon>Formicoidea</taxon>
        <taxon>Formicidae</taxon>
        <taxon>Myrmicinae</taxon>
        <taxon>Cardiocondyla</taxon>
    </lineage>
</organism>
<gene>
    <name evidence="2" type="ORF">PUN28_015680</name>
</gene>
<protein>
    <submittedName>
        <fullName evidence="2">Uncharacterized protein</fullName>
    </submittedName>
</protein>
<comment type="caution">
    <text evidence="2">The sequence shown here is derived from an EMBL/GenBank/DDBJ whole genome shotgun (WGS) entry which is preliminary data.</text>
</comment>
<sequence>MLLDVSRPVPFAASREFLASFTLLRVDRGITSDLALHRSQILASRSRKTRRKYKYSRGGCDVSRSSQNEGRRECFKIIQPEHCHRKKEGRKEGKIERKKERKKEGRTEG</sequence>
<evidence type="ECO:0000313" key="3">
    <source>
        <dbReference type="Proteomes" id="UP001430953"/>
    </source>
</evidence>
<feature type="region of interest" description="Disordered" evidence="1">
    <location>
        <begin position="55"/>
        <end position="74"/>
    </location>
</feature>
<name>A0AAW2EXG2_9HYME</name>
<feature type="region of interest" description="Disordered" evidence="1">
    <location>
        <begin position="83"/>
        <end position="109"/>
    </location>
</feature>
<keyword evidence="3" id="KW-1185">Reference proteome</keyword>
<accession>A0AAW2EXG2</accession>